<dbReference type="InterPro" id="IPR036117">
    <property type="entry name" value="DhaL_dom_sf"/>
</dbReference>
<keyword evidence="6 13" id="KW-0418">Kinase</keyword>
<dbReference type="FunFam" id="3.40.50.10440:FF:000001">
    <property type="entry name" value="Dihydroxyacetone kinase, DhaK subunit"/>
    <property type="match status" value="1"/>
</dbReference>
<dbReference type="OrthoDB" id="1724672at2759"/>
<evidence type="ECO:0000256" key="1">
    <source>
        <dbReference type="ARBA" id="ARBA00003264"/>
    </source>
</evidence>
<dbReference type="InterPro" id="IPR004006">
    <property type="entry name" value="DhaK_dom"/>
</dbReference>
<comment type="similarity">
    <text evidence="3">Belongs to the dihydroxyacetone kinase (DAK) family.</text>
</comment>
<comment type="catalytic activity">
    <reaction evidence="10">
        <text>dihydroxyacetone + ATP = dihydroxyacetone phosphate + ADP + H(+)</text>
        <dbReference type="Rhea" id="RHEA:15773"/>
        <dbReference type="ChEBI" id="CHEBI:15378"/>
        <dbReference type="ChEBI" id="CHEBI:16016"/>
        <dbReference type="ChEBI" id="CHEBI:30616"/>
        <dbReference type="ChEBI" id="CHEBI:57642"/>
        <dbReference type="ChEBI" id="CHEBI:456216"/>
        <dbReference type="EC" id="2.7.1.29"/>
    </reaction>
</comment>
<dbReference type="Gene3D" id="3.40.50.10440">
    <property type="entry name" value="Dihydroxyacetone kinase, domain 1"/>
    <property type="match status" value="1"/>
</dbReference>
<dbReference type="eggNOG" id="KOG2426">
    <property type="taxonomic scope" value="Eukaryota"/>
</dbReference>
<evidence type="ECO:0000256" key="6">
    <source>
        <dbReference type="ARBA" id="ARBA00022777"/>
    </source>
</evidence>
<evidence type="ECO:0000259" key="12">
    <source>
        <dbReference type="PROSITE" id="PS51481"/>
    </source>
</evidence>
<evidence type="ECO:0000256" key="8">
    <source>
        <dbReference type="ARBA" id="ARBA00022840"/>
    </source>
</evidence>
<dbReference type="InterPro" id="IPR050861">
    <property type="entry name" value="Dihydroxyacetone_Kinase"/>
</dbReference>
<dbReference type="UniPathway" id="UPA00617">
    <property type="reaction ID" value="UER00669"/>
</dbReference>
<dbReference type="Pfam" id="PF02733">
    <property type="entry name" value="Dak1"/>
    <property type="match status" value="1"/>
</dbReference>
<dbReference type="SMART" id="SM01120">
    <property type="entry name" value="Dak2"/>
    <property type="match status" value="1"/>
</dbReference>
<dbReference type="Gene3D" id="1.25.40.340">
    <property type="match status" value="1"/>
</dbReference>
<comment type="caution">
    <text evidence="13">The sequence shown here is derived from an EMBL/GenBank/DDBJ whole genome shotgun (WGS) entry which is preliminary data.</text>
</comment>
<dbReference type="SUPFAM" id="SSF82549">
    <property type="entry name" value="DAK1/DegV-like"/>
    <property type="match status" value="1"/>
</dbReference>
<keyword evidence="5" id="KW-0547">Nucleotide-binding</keyword>
<comment type="pathway">
    <text evidence="2">Polyol metabolism; glycerol fermentation; glycerone phosphate from glycerol (oxidative route): step 2/2.</text>
</comment>
<dbReference type="InterPro" id="IPR004007">
    <property type="entry name" value="DhaL_dom"/>
</dbReference>
<evidence type="ECO:0000256" key="9">
    <source>
        <dbReference type="ARBA" id="ARBA00047974"/>
    </source>
</evidence>
<organism evidence="13 14">
    <name type="scientific">Beauveria bassiana D1-5</name>
    <dbReference type="NCBI Taxonomy" id="1245745"/>
    <lineage>
        <taxon>Eukaryota</taxon>
        <taxon>Fungi</taxon>
        <taxon>Dikarya</taxon>
        <taxon>Ascomycota</taxon>
        <taxon>Pezizomycotina</taxon>
        <taxon>Sordariomycetes</taxon>
        <taxon>Hypocreomycetidae</taxon>
        <taxon>Hypocreales</taxon>
        <taxon>Cordycipitaceae</taxon>
        <taxon>Beauveria</taxon>
    </lineage>
</organism>
<dbReference type="Gene3D" id="3.30.1180.20">
    <property type="entry name" value="Dihydroxyacetone kinase, domain 2"/>
    <property type="match status" value="1"/>
</dbReference>
<comment type="function">
    <text evidence="1">Catalyzes both the phosphorylation of dihydroxyacetone and of glyceraldehyde.</text>
</comment>
<evidence type="ECO:0000259" key="11">
    <source>
        <dbReference type="PROSITE" id="PS51480"/>
    </source>
</evidence>
<dbReference type="GO" id="GO:0004371">
    <property type="term" value="F:glycerone kinase activity"/>
    <property type="evidence" value="ECO:0007669"/>
    <property type="project" value="UniProtKB-EC"/>
</dbReference>
<dbReference type="Proteomes" id="UP000030106">
    <property type="component" value="Unassembled WGS sequence"/>
</dbReference>
<evidence type="ECO:0000256" key="5">
    <source>
        <dbReference type="ARBA" id="ARBA00022741"/>
    </source>
</evidence>
<feature type="domain" description="DhaL" evidence="11">
    <location>
        <begin position="409"/>
        <end position="610"/>
    </location>
</feature>
<dbReference type="PROSITE" id="PS51480">
    <property type="entry name" value="DHAL"/>
    <property type="match status" value="1"/>
</dbReference>
<dbReference type="Pfam" id="PF02734">
    <property type="entry name" value="Dak2"/>
    <property type="match status" value="1"/>
</dbReference>
<dbReference type="SUPFAM" id="SSF101473">
    <property type="entry name" value="DhaL-like"/>
    <property type="match status" value="1"/>
</dbReference>
<keyword evidence="4" id="KW-0808">Transferase</keyword>
<dbReference type="GO" id="GO:0050354">
    <property type="term" value="F:triokinase activity"/>
    <property type="evidence" value="ECO:0007669"/>
    <property type="project" value="UniProtKB-EC"/>
</dbReference>
<proteinExistence type="inferred from homology"/>
<keyword evidence="8" id="KW-0067">ATP-binding</keyword>
<evidence type="ECO:0000256" key="2">
    <source>
        <dbReference type="ARBA" id="ARBA00004778"/>
    </source>
</evidence>
<dbReference type="PROSITE" id="PS51481">
    <property type="entry name" value="DHAK"/>
    <property type="match status" value="1"/>
</dbReference>
<comment type="catalytic activity">
    <reaction evidence="9">
        <text>D-glyceraldehyde + ATP = D-glyceraldehyde 3-phosphate + ADP + H(+)</text>
        <dbReference type="Rhea" id="RHEA:13941"/>
        <dbReference type="ChEBI" id="CHEBI:15378"/>
        <dbReference type="ChEBI" id="CHEBI:17378"/>
        <dbReference type="ChEBI" id="CHEBI:30616"/>
        <dbReference type="ChEBI" id="CHEBI:59776"/>
        <dbReference type="ChEBI" id="CHEBI:456216"/>
        <dbReference type="EC" id="2.7.1.28"/>
    </reaction>
</comment>
<gene>
    <name evidence="13" type="ORF">BBAD15_g2667</name>
</gene>
<evidence type="ECO:0000313" key="14">
    <source>
        <dbReference type="Proteomes" id="UP000030106"/>
    </source>
</evidence>
<dbReference type="FunFam" id="3.30.1180.20:FF:000001">
    <property type="entry name" value="Dihydroxyacetone kinase 1"/>
    <property type="match status" value="1"/>
</dbReference>
<keyword evidence="7" id="KW-0319">Glycerol metabolism</keyword>
<reference evidence="13 14" key="1">
    <citation type="submission" date="2012-10" db="EMBL/GenBank/DDBJ databases">
        <title>Genome sequencing and analysis of entomopathogenic fungi Beauveria bassiana D1-5.</title>
        <authorList>
            <person name="Li Q."/>
            <person name="Wang L."/>
            <person name="Zhang Z."/>
            <person name="Wang Q."/>
            <person name="Ren J."/>
            <person name="Wang M."/>
            <person name="Xu W."/>
            <person name="Wang J."/>
            <person name="Lu Y."/>
            <person name="Du Q."/>
            <person name="Sun Z."/>
        </authorList>
    </citation>
    <scope>NUCLEOTIDE SEQUENCE [LARGE SCALE GENOMIC DNA]</scope>
    <source>
        <strain evidence="13 14">D1-5</strain>
    </source>
</reference>
<feature type="domain" description="DhaK" evidence="12">
    <location>
        <begin position="11"/>
        <end position="357"/>
    </location>
</feature>
<evidence type="ECO:0000256" key="3">
    <source>
        <dbReference type="ARBA" id="ARBA00008757"/>
    </source>
</evidence>
<sequence>MSTRHYFPDTAANTLVPCALRALTTASPHLILDEARRVVSNVYHDQSQVSVVGGGGSGHEPAWSGYVGSGLLSAAACGDIFASPSASQVLAAMEAVPSAKGTILLITNYTGDRLHFGLAAEKARAKVVAFGQHSNGKIAIVAATDDVSIGRSKCARVGRRGLPGHVFTMKIVCSAAAENWLFDECVHLAEAVNAQTVSIGSALDHCHVPGRQHQSVAEDTCIIGAGIHNEPGRRMLTPFPPVDDIIKECLGLLCDQDDPERGFVQFDSGDEVVMLINNYGGLSILELGALTDKVQNQLAERYSLKPCRTMVGAFETSLNAPGFSISLANLSAAARQCDSTASKLLELLDRPTAAVSWPNPTTVAINTASVGKDSTNGMGDKHGHQAKGNEIKSVDHTYLSNGGFPVDAALLERAIRSACDAAISAEPDLTRWDMVMGDGDCGEAVKDLCESVLCLVDSGAASQGSLLDFLGILMETVDKMGGTLGAIFGIFLSAFYSALAQHVSGSLAPAHEDAHSLSKAVALAVESLQSHTPAREGDRTVMDVFIPFANTYAQEGDFANAVKVAGDKALATRFIKPSLGRASYVGDAATRELPDPGAWALYGMLWGIAHGLGMNVPRVNSGVYDETRHNAHT</sequence>
<dbReference type="GO" id="GO:0019588">
    <property type="term" value="P:anaerobic glycerol catabolic process"/>
    <property type="evidence" value="ECO:0007669"/>
    <property type="project" value="UniProtKB-UniPathway"/>
</dbReference>
<dbReference type="PANTHER" id="PTHR28629:SF1">
    <property type="entry name" value="YALI0F01606P"/>
    <property type="match status" value="1"/>
</dbReference>
<evidence type="ECO:0000256" key="7">
    <source>
        <dbReference type="ARBA" id="ARBA00022798"/>
    </source>
</evidence>
<dbReference type="GO" id="GO:0005524">
    <property type="term" value="F:ATP binding"/>
    <property type="evidence" value="ECO:0007669"/>
    <property type="project" value="UniProtKB-KW"/>
</dbReference>
<evidence type="ECO:0000256" key="4">
    <source>
        <dbReference type="ARBA" id="ARBA00022679"/>
    </source>
</evidence>
<dbReference type="EMBL" id="ANFO01000196">
    <property type="protein sequence ID" value="KGQ11595.1"/>
    <property type="molecule type" value="Genomic_DNA"/>
</dbReference>
<accession>A0A0A2VZK4</accession>
<evidence type="ECO:0000256" key="10">
    <source>
        <dbReference type="ARBA" id="ARBA00048898"/>
    </source>
</evidence>
<dbReference type="STRING" id="1245745.A0A0A2VZK4"/>
<dbReference type="PANTHER" id="PTHR28629">
    <property type="entry name" value="TRIOKINASE/FMN CYCLASE"/>
    <property type="match status" value="1"/>
</dbReference>
<dbReference type="AlphaFoldDB" id="A0A0A2VZK4"/>
<protein>
    <submittedName>
        <fullName evidence="13">Dihydroxyacetone kinase</fullName>
    </submittedName>
</protein>
<evidence type="ECO:0000313" key="13">
    <source>
        <dbReference type="EMBL" id="KGQ11595.1"/>
    </source>
</evidence>
<dbReference type="GO" id="GO:0005829">
    <property type="term" value="C:cytosol"/>
    <property type="evidence" value="ECO:0007669"/>
    <property type="project" value="TreeGrafter"/>
</dbReference>
<dbReference type="HOGENOM" id="CLU_017054_6_0_1"/>
<name>A0A0A2VZK4_BEABA</name>